<dbReference type="EMBL" id="JABWCV010000017">
    <property type="protein sequence ID" value="NVF15443.1"/>
    <property type="molecule type" value="Genomic_DNA"/>
</dbReference>
<evidence type="ECO:0000313" key="2">
    <source>
        <dbReference type="Proteomes" id="UP000589984"/>
    </source>
</evidence>
<comment type="caution">
    <text evidence="1">The sequence shown here is derived from an EMBL/GenBank/DDBJ whole genome shotgun (WGS) entry which is preliminary data.</text>
</comment>
<accession>A0A7Y6RER1</accession>
<name>A0A7Y6RER1_9GAMM</name>
<proteinExistence type="predicted"/>
<gene>
    <name evidence="1" type="ORF">HUO07_14845</name>
</gene>
<organism evidence="1 2">
    <name type="scientific">Vreelandella maris</name>
    <dbReference type="NCBI Taxonomy" id="2729617"/>
    <lineage>
        <taxon>Bacteria</taxon>
        <taxon>Pseudomonadati</taxon>
        <taxon>Pseudomonadota</taxon>
        <taxon>Gammaproteobacteria</taxon>
        <taxon>Oceanospirillales</taxon>
        <taxon>Halomonadaceae</taxon>
        <taxon>Vreelandella</taxon>
    </lineage>
</organism>
<dbReference type="Proteomes" id="UP000589984">
    <property type="component" value="Unassembled WGS sequence"/>
</dbReference>
<sequence length="50" mass="5926">MDESNDQGRHPLEEKDQRPWRGTTITYAWGDFYHEAITVMRSGFLAVFQH</sequence>
<dbReference type="RefSeq" id="WP_157738124.1">
    <property type="nucleotide sequence ID" value="NZ_JABWCV010000017.1"/>
</dbReference>
<protein>
    <submittedName>
        <fullName evidence="1">Uncharacterized protein</fullName>
    </submittedName>
</protein>
<reference evidence="1 2" key="1">
    <citation type="submission" date="2020-06" db="EMBL/GenBank/DDBJ databases">
        <title>Halomonas sp. QX-1 draft genome sequence.</title>
        <authorList>
            <person name="Qiu X."/>
        </authorList>
    </citation>
    <scope>NUCLEOTIDE SEQUENCE [LARGE SCALE GENOMIC DNA]</scope>
    <source>
        <strain evidence="1 2">QX-1</strain>
    </source>
</reference>
<keyword evidence="2" id="KW-1185">Reference proteome</keyword>
<evidence type="ECO:0000313" key="1">
    <source>
        <dbReference type="EMBL" id="NVF15443.1"/>
    </source>
</evidence>
<dbReference type="AlphaFoldDB" id="A0A7Y6RER1"/>